<protein>
    <recommendedName>
        <fullName evidence="1">DNA-directed DNA polymerase</fullName>
        <ecNumber evidence="1">2.7.7.7</ecNumber>
    </recommendedName>
</protein>
<dbReference type="InterPro" id="IPR050116">
    <property type="entry name" value="DNA_polymerase-Y"/>
</dbReference>
<dbReference type="AlphaFoldDB" id="A0A8J2QA96"/>
<proteinExistence type="predicted"/>
<evidence type="ECO:0000259" key="12">
    <source>
        <dbReference type="Pfam" id="PF11799"/>
    </source>
</evidence>
<feature type="domain" description="DNA polymerase Y-family little finger" evidence="12">
    <location>
        <begin position="3"/>
        <end position="91"/>
    </location>
</feature>
<dbReference type="GO" id="GO:0003887">
    <property type="term" value="F:DNA-directed DNA polymerase activity"/>
    <property type="evidence" value="ECO:0007669"/>
    <property type="project" value="UniProtKB-KW"/>
</dbReference>
<sequence>MLQTLENLCNELIDSLPDHRIRGGRTVTVKMKFSTFDVITRCCSVDYMISDVDHLFALCSKFVRREMHNDSNKYLRLLGVRLARLVFENEKAESANSLCSFWNRKETESTAMEYFNDATNHGPLLSALKFDGTGGLDGASTKVVHLDEPQSCPICEVALPRELGLVNHHIDECLNRQAINELQDAQNTNKATVKRRSQEDKMPKKKLVKRSAPNKIPKNSLENYLSRKPTNM</sequence>
<evidence type="ECO:0000256" key="4">
    <source>
        <dbReference type="ARBA" id="ARBA00022705"/>
    </source>
</evidence>
<evidence type="ECO:0000256" key="9">
    <source>
        <dbReference type="ARBA" id="ARBA00023204"/>
    </source>
</evidence>
<evidence type="ECO:0000256" key="6">
    <source>
        <dbReference type="ARBA" id="ARBA00022763"/>
    </source>
</evidence>
<dbReference type="InterPro" id="IPR036775">
    <property type="entry name" value="DNA_pol_Y-fam_lit_finger_sf"/>
</dbReference>
<evidence type="ECO:0000256" key="11">
    <source>
        <dbReference type="SAM" id="MobiDB-lite"/>
    </source>
</evidence>
<keyword evidence="5" id="KW-0479">Metal-binding</keyword>
<dbReference type="Gene3D" id="3.30.160.60">
    <property type="entry name" value="Classic Zinc Finger"/>
    <property type="match status" value="1"/>
</dbReference>
<dbReference type="GO" id="GO:0042276">
    <property type="term" value="P:error-prone translesion synthesis"/>
    <property type="evidence" value="ECO:0007669"/>
    <property type="project" value="TreeGrafter"/>
</dbReference>
<dbReference type="GO" id="GO:0003684">
    <property type="term" value="F:damaged DNA binding"/>
    <property type="evidence" value="ECO:0007669"/>
    <property type="project" value="InterPro"/>
</dbReference>
<dbReference type="EC" id="2.7.7.7" evidence="1"/>
<dbReference type="SUPFAM" id="SSF100879">
    <property type="entry name" value="Lesion bypass DNA polymerase (Y-family), little finger domain"/>
    <property type="match status" value="1"/>
</dbReference>
<evidence type="ECO:0000313" key="14">
    <source>
        <dbReference type="Proteomes" id="UP000746747"/>
    </source>
</evidence>
<evidence type="ECO:0000256" key="10">
    <source>
        <dbReference type="ARBA" id="ARBA00049244"/>
    </source>
</evidence>
<accession>A0A8J2QA96</accession>
<keyword evidence="4" id="KW-0235">DNA replication</keyword>
<evidence type="ECO:0000256" key="5">
    <source>
        <dbReference type="ARBA" id="ARBA00022723"/>
    </source>
</evidence>
<evidence type="ECO:0000313" key="13">
    <source>
        <dbReference type="EMBL" id="CAG9535392.1"/>
    </source>
</evidence>
<dbReference type="EMBL" id="CAKAEH010001373">
    <property type="protein sequence ID" value="CAG9535392.1"/>
    <property type="molecule type" value="Genomic_DNA"/>
</dbReference>
<evidence type="ECO:0000256" key="7">
    <source>
        <dbReference type="ARBA" id="ARBA00022842"/>
    </source>
</evidence>
<evidence type="ECO:0000256" key="2">
    <source>
        <dbReference type="ARBA" id="ARBA00022679"/>
    </source>
</evidence>
<dbReference type="OrthoDB" id="5858560at2759"/>
<keyword evidence="7" id="KW-0460">Magnesium</keyword>
<keyword evidence="2" id="KW-0808">Transferase</keyword>
<dbReference type="GO" id="GO:0006281">
    <property type="term" value="P:DNA repair"/>
    <property type="evidence" value="ECO:0007669"/>
    <property type="project" value="UniProtKB-KW"/>
</dbReference>
<dbReference type="FunFam" id="3.30.1490.100:FF:000004">
    <property type="entry name" value="DNA polymerase IV"/>
    <property type="match status" value="1"/>
</dbReference>
<keyword evidence="14" id="KW-1185">Reference proteome</keyword>
<feature type="compositionally biased region" description="Polar residues" evidence="11">
    <location>
        <begin position="220"/>
        <end position="232"/>
    </location>
</feature>
<comment type="caution">
    <text evidence="13">The sequence shown here is derived from an EMBL/GenBank/DDBJ whole genome shotgun (WGS) entry which is preliminary data.</text>
</comment>
<name>A0A8J2QA96_9BILA</name>
<dbReference type="InterPro" id="IPR017961">
    <property type="entry name" value="DNA_pol_Y-fam_little_finger"/>
</dbReference>
<keyword evidence="6" id="KW-0227">DNA damage</keyword>
<evidence type="ECO:0000256" key="1">
    <source>
        <dbReference type="ARBA" id="ARBA00012417"/>
    </source>
</evidence>
<keyword evidence="8" id="KW-0239">DNA-directed DNA polymerase</keyword>
<dbReference type="GO" id="GO:0046872">
    <property type="term" value="F:metal ion binding"/>
    <property type="evidence" value="ECO:0007669"/>
    <property type="project" value="UniProtKB-KW"/>
</dbReference>
<organism evidence="13 14">
    <name type="scientific">Cercopithifilaria johnstoni</name>
    <dbReference type="NCBI Taxonomy" id="2874296"/>
    <lineage>
        <taxon>Eukaryota</taxon>
        <taxon>Metazoa</taxon>
        <taxon>Ecdysozoa</taxon>
        <taxon>Nematoda</taxon>
        <taxon>Chromadorea</taxon>
        <taxon>Rhabditida</taxon>
        <taxon>Spirurina</taxon>
        <taxon>Spiruromorpha</taxon>
        <taxon>Filarioidea</taxon>
        <taxon>Onchocercidae</taxon>
        <taxon>Cercopithifilaria</taxon>
    </lineage>
</organism>
<dbReference type="Proteomes" id="UP000746747">
    <property type="component" value="Unassembled WGS sequence"/>
</dbReference>
<evidence type="ECO:0000256" key="8">
    <source>
        <dbReference type="ARBA" id="ARBA00022932"/>
    </source>
</evidence>
<dbReference type="Gene3D" id="3.30.1490.100">
    <property type="entry name" value="DNA polymerase, Y-family, little finger domain"/>
    <property type="match status" value="1"/>
</dbReference>
<dbReference type="PANTHER" id="PTHR11076:SF33">
    <property type="entry name" value="DNA POLYMERASE KAPPA"/>
    <property type="match status" value="1"/>
</dbReference>
<dbReference type="PANTHER" id="PTHR11076">
    <property type="entry name" value="DNA REPAIR POLYMERASE UMUC / TRANSFERASE FAMILY MEMBER"/>
    <property type="match status" value="1"/>
</dbReference>
<keyword evidence="9" id="KW-0234">DNA repair</keyword>
<comment type="catalytic activity">
    <reaction evidence="10">
        <text>DNA(n) + a 2'-deoxyribonucleoside 5'-triphosphate = DNA(n+1) + diphosphate</text>
        <dbReference type="Rhea" id="RHEA:22508"/>
        <dbReference type="Rhea" id="RHEA-COMP:17339"/>
        <dbReference type="Rhea" id="RHEA-COMP:17340"/>
        <dbReference type="ChEBI" id="CHEBI:33019"/>
        <dbReference type="ChEBI" id="CHEBI:61560"/>
        <dbReference type="ChEBI" id="CHEBI:173112"/>
        <dbReference type="EC" id="2.7.7.7"/>
    </reaction>
</comment>
<gene>
    <name evidence="13" type="ORF">CJOHNSTONI_LOCUS5426</name>
</gene>
<feature type="region of interest" description="Disordered" evidence="11">
    <location>
        <begin position="185"/>
        <end position="232"/>
    </location>
</feature>
<reference evidence="13" key="1">
    <citation type="submission" date="2021-09" db="EMBL/GenBank/DDBJ databases">
        <authorList>
            <consortium name="Pathogen Informatics"/>
        </authorList>
    </citation>
    <scope>NUCLEOTIDE SEQUENCE</scope>
</reference>
<dbReference type="GO" id="GO:0005634">
    <property type="term" value="C:nucleus"/>
    <property type="evidence" value="ECO:0007669"/>
    <property type="project" value="TreeGrafter"/>
</dbReference>
<keyword evidence="3" id="KW-0548">Nucleotidyltransferase</keyword>
<dbReference type="Pfam" id="PF11799">
    <property type="entry name" value="IMS_C"/>
    <property type="match status" value="1"/>
</dbReference>
<evidence type="ECO:0000256" key="3">
    <source>
        <dbReference type="ARBA" id="ARBA00022695"/>
    </source>
</evidence>
<dbReference type="GO" id="GO:0006260">
    <property type="term" value="P:DNA replication"/>
    <property type="evidence" value="ECO:0007669"/>
    <property type="project" value="UniProtKB-KW"/>
</dbReference>